<feature type="compositionally biased region" description="Polar residues" evidence="1">
    <location>
        <begin position="236"/>
        <end position="245"/>
    </location>
</feature>
<dbReference type="Gene3D" id="2.40.420.20">
    <property type="match status" value="1"/>
</dbReference>
<feature type="compositionally biased region" description="Low complexity" evidence="1">
    <location>
        <begin position="215"/>
        <end position="231"/>
    </location>
</feature>
<dbReference type="PANTHER" id="PTHR30469:SF15">
    <property type="entry name" value="HLYD FAMILY OF SECRETION PROTEINS"/>
    <property type="match status" value="1"/>
</dbReference>
<accession>A0ABS0T6U0</accession>
<organism evidence="2 3">
    <name type="scientific">Staphylococcus canis</name>
    <dbReference type="NCBI Taxonomy" id="2724942"/>
    <lineage>
        <taxon>Bacteria</taxon>
        <taxon>Bacillati</taxon>
        <taxon>Bacillota</taxon>
        <taxon>Bacilli</taxon>
        <taxon>Bacillales</taxon>
        <taxon>Staphylococcaceae</taxon>
        <taxon>Staphylococcus</taxon>
    </lineage>
</organism>
<dbReference type="Gene3D" id="2.40.30.170">
    <property type="match status" value="1"/>
</dbReference>
<feature type="region of interest" description="Disordered" evidence="1">
    <location>
        <begin position="215"/>
        <end position="258"/>
    </location>
</feature>
<evidence type="ECO:0000256" key="1">
    <source>
        <dbReference type="SAM" id="MobiDB-lite"/>
    </source>
</evidence>
<dbReference type="RefSeq" id="WP_198617248.1">
    <property type="nucleotide sequence ID" value="NZ_JABANU010000004.1"/>
</dbReference>
<dbReference type="EMBL" id="JABANU010000004">
    <property type="protein sequence ID" value="MBI5974459.1"/>
    <property type="molecule type" value="Genomic_DNA"/>
</dbReference>
<name>A0ABS0T6U0_9STAP</name>
<evidence type="ECO:0000313" key="2">
    <source>
        <dbReference type="EMBL" id="MBI5974459.1"/>
    </source>
</evidence>
<dbReference type="PANTHER" id="PTHR30469">
    <property type="entry name" value="MULTIDRUG RESISTANCE PROTEIN MDTA"/>
    <property type="match status" value="1"/>
</dbReference>
<evidence type="ECO:0000313" key="3">
    <source>
        <dbReference type="Proteomes" id="UP000751852"/>
    </source>
</evidence>
<dbReference type="Proteomes" id="UP000751852">
    <property type="component" value="Unassembled WGS sequence"/>
</dbReference>
<proteinExistence type="predicted"/>
<gene>
    <name evidence="2" type="ORF">HHH54_02450</name>
</gene>
<keyword evidence="3" id="KW-1185">Reference proteome</keyword>
<comment type="caution">
    <text evidence="2">The sequence shown here is derived from an EMBL/GenBank/DDBJ whole genome shotgun (WGS) entry which is preliminary data.</text>
</comment>
<reference evidence="2 3" key="1">
    <citation type="submission" date="2020-04" db="EMBL/GenBank/DDBJ databases">
        <title>Staphylococcus species from domestic dog.</title>
        <authorList>
            <person name="Paterson G.K."/>
        </authorList>
    </citation>
    <scope>NUCLEOTIDE SEQUENCE [LARGE SCALE GENOMIC DNA]</scope>
    <source>
        <strain evidence="2 3">H16/1A</strain>
    </source>
</reference>
<protein>
    <submittedName>
        <fullName evidence="2">HlyD family efflux transporter periplasmic adaptor subunit</fullName>
    </submittedName>
</protein>
<sequence>MKKKTLIILSVIGVLLLIGIALLVKAFGQGGQDDKKGYDTYKVQKESPIRVTGKVSPNSVKTYQNNSQIGDFVSVQVEDGQFVQQGTPLLNYDLDSTQRQKLVDQLNEAESQGDQQQIDQAIKQLNRYDGQVYNSVNATFSGTVEIVNQGNVNDGTPILRLISNEPEIQTTVSEFDLDKIKVGDDVKVTVTSNGKTGNGKITRIAQLPTSYDTEANASAGAGATPAMSGASEGDEAQSSLTTNNPVDRDPELGKGNETSKYQVMIGELDFDVKNGYTVEATIPLDTIKIPKSALTKDNRVFVVDDKGYAHKRKIQFDDNNGDIMIQKGLKVNEKIIKNPDNKIKDGKKVEVSE</sequence>